<evidence type="ECO:0000313" key="3">
    <source>
        <dbReference type="Proteomes" id="UP000465062"/>
    </source>
</evidence>
<dbReference type="EMBL" id="CP047394">
    <property type="protein sequence ID" value="QHE60567.1"/>
    <property type="molecule type" value="Genomic_DNA"/>
</dbReference>
<dbReference type="RefSeq" id="WP_159361517.1">
    <property type="nucleotide sequence ID" value="NZ_CP047394.1"/>
</dbReference>
<feature type="transmembrane region" description="Helical" evidence="1">
    <location>
        <begin position="5"/>
        <end position="21"/>
    </location>
</feature>
<keyword evidence="1" id="KW-0812">Transmembrane</keyword>
<dbReference type="Proteomes" id="UP000465062">
    <property type="component" value="Chromosome"/>
</dbReference>
<evidence type="ECO:0000256" key="1">
    <source>
        <dbReference type="SAM" id="Phobius"/>
    </source>
</evidence>
<name>A0A6I6UGA4_9BACI</name>
<evidence type="ECO:0000313" key="2">
    <source>
        <dbReference type="EMBL" id="QHE60567.1"/>
    </source>
</evidence>
<sequence>MKKLAFVFILIHFIIFILWIMNSGYLFSPYGMLAWIAIVAIGFMIQIKLENVWMVRRVLAISNGWMVFLMVATVFIYFAVSSMP</sequence>
<keyword evidence="1" id="KW-1133">Transmembrane helix</keyword>
<feature type="transmembrane region" description="Helical" evidence="1">
    <location>
        <begin position="58"/>
        <end position="80"/>
    </location>
</feature>
<dbReference type="AlphaFoldDB" id="A0A6I6UGA4"/>
<proteinExistence type="predicted"/>
<keyword evidence="1" id="KW-0472">Membrane</keyword>
<protein>
    <submittedName>
        <fullName evidence="2">Uncharacterized protein</fullName>
    </submittedName>
</protein>
<gene>
    <name evidence="2" type="ORF">FHE72_05545</name>
</gene>
<accession>A0A6I6UGA4</accession>
<reference evidence="2 3" key="1">
    <citation type="submission" date="2019-06" db="EMBL/GenBank/DDBJ databases">
        <title>An operon consisting of a P-type ATPase gene and a transcriptional regular gene given the different cadmium resistance in Bacillus vietamensis 151-6 and Bacillus marisflavi 151-25.</title>
        <authorList>
            <person name="Yu X."/>
        </authorList>
    </citation>
    <scope>NUCLEOTIDE SEQUENCE [LARGE SCALE GENOMIC DNA]</scope>
    <source>
        <strain evidence="2 3">151-6</strain>
    </source>
</reference>
<organism evidence="2 3">
    <name type="scientific">Rossellomorea vietnamensis</name>
    <dbReference type="NCBI Taxonomy" id="218284"/>
    <lineage>
        <taxon>Bacteria</taxon>
        <taxon>Bacillati</taxon>
        <taxon>Bacillota</taxon>
        <taxon>Bacilli</taxon>
        <taxon>Bacillales</taxon>
        <taxon>Bacillaceae</taxon>
        <taxon>Rossellomorea</taxon>
    </lineage>
</organism>
<dbReference type="KEGG" id="bvq:FHE72_05545"/>
<feature type="transmembrane region" description="Helical" evidence="1">
    <location>
        <begin position="27"/>
        <end position="46"/>
    </location>
</feature>